<dbReference type="Gene3D" id="1.10.155.10">
    <property type="entry name" value="Chemotaxis receptor methyltransferase CheR, N-terminal domain"/>
    <property type="match status" value="1"/>
</dbReference>
<dbReference type="InterPro" id="IPR011006">
    <property type="entry name" value="CheY-like_superfamily"/>
</dbReference>
<evidence type="ECO:0000259" key="21">
    <source>
        <dbReference type="PROSITE" id="PS50122"/>
    </source>
</evidence>
<feature type="modified residue" description="4-aspartylphosphate" evidence="15">
    <location>
        <position position="1427"/>
    </location>
</feature>
<dbReference type="SMART" id="SM00448">
    <property type="entry name" value="REC"/>
    <property type="match status" value="2"/>
</dbReference>
<dbReference type="OrthoDB" id="9786165at2"/>
<protein>
    <submittedName>
        <fullName evidence="23">Response regulator</fullName>
    </submittedName>
</protein>
<dbReference type="FunFam" id="1.10.287.130:FF:000038">
    <property type="entry name" value="Sensory transduction histidine kinase"/>
    <property type="match status" value="1"/>
</dbReference>
<dbReference type="PROSITE" id="PS50123">
    <property type="entry name" value="CHER"/>
    <property type="match status" value="1"/>
</dbReference>
<dbReference type="SUPFAM" id="SSF47757">
    <property type="entry name" value="Chemotaxis receptor methyltransferase CheR, N-terminal domain"/>
    <property type="match status" value="1"/>
</dbReference>
<dbReference type="InterPro" id="IPR003594">
    <property type="entry name" value="HATPase_dom"/>
</dbReference>
<dbReference type="Proteomes" id="UP000315995">
    <property type="component" value="Chromosome"/>
</dbReference>
<evidence type="ECO:0000256" key="13">
    <source>
        <dbReference type="ARBA" id="ARBA00023306"/>
    </source>
</evidence>
<dbReference type="PANTHER" id="PTHR24422">
    <property type="entry name" value="CHEMOTAXIS PROTEIN METHYLTRANSFERASE"/>
    <property type="match status" value="1"/>
</dbReference>
<dbReference type="InterPro" id="IPR035965">
    <property type="entry name" value="PAS-like_dom_sf"/>
</dbReference>
<evidence type="ECO:0000256" key="9">
    <source>
        <dbReference type="ARBA" id="ARBA00022777"/>
    </source>
</evidence>
<dbReference type="Gene3D" id="3.40.50.180">
    <property type="entry name" value="Methylesterase CheB, C-terminal domain"/>
    <property type="match status" value="1"/>
</dbReference>
<dbReference type="InterPro" id="IPR029063">
    <property type="entry name" value="SAM-dependent_MTases_sf"/>
</dbReference>
<evidence type="ECO:0000256" key="12">
    <source>
        <dbReference type="ARBA" id="ARBA00023136"/>
    </source>
</evidence>
<dbReference type="Pfam" id="PF02518">
    <property type="entry name" value="HATPase_c"/>
    <property type="match status" value="1"/>
</dbReference>
<dbReference type="SUPFAM" id="SSF52172">
    <property type="entry name" value="CheY-like"/>
    <property type="match status" value="2"/>
</dbReference>
<dbReference type="SMART" id="SM00091">
    <property type="entry name" value="PAS"/>
    <property type="match status" value="2"/>
</dbReference>
<evidence type="ECO:0000256" key="3">
    <source>
        <dbReference type="ARBA" id="ARBA00004370"/>
    </source>
</evidence>
<evidence type="ECO:0000256" key="7">
    <source>
        <dbReference type="ARBA" id="ARBA00022691"/>
    </source>
</evidence>
<dbReference type="Pfam" id="PF01339">
    <property type="entry name" value="CheB_methylest"/>
    <property type="match status" value="1"/>
</dbReference>
<dbReference type="InterPro" id="IPR022641">
    <property type="entry name" value="CheR_N"/>
</dbReference>
<dbReference type="SMART" id="SM00387">
    <property type="entry name" value="HATPase_c"/>
    <property type="match status" value="1"/>
</dbReference>
<dbReference type="SMART" id="SM00138">
    <property type="entry name" value="MeTrc"/>
    <property type="match status" value="1"/>
</dbReference>
<evidence type="ECO:0000256" key="14">
    <source>
        <dbReference type="PROSITE-ProRule" id="PRU00050"/>
    </source>
</evidence>
<dbReference type="GO" id="GO:0016020">
    <property type="term" value="C:membrane"/>
    <property type="evidence" value="ECO:0007669"/>
    <property type="project" value="UniProtKB-SubCell"/>
</dbReference>
<dbReference type="CDD" id="cd00082">
    <property type="entry name" value="HisKA"/>
    <property type="match status" value="1"/>
</dbReference>
<dbReference type="PROSITE" id="PS50109">
    <property type="entry name" value="HIS_KIN"/>
    <property type="match status" value="1"/>
</dbReference>
<dbReference type="InterPro" id="IPR000014">
    <property type="entry name" value="PAS"/>
</dbReference>
<gene>
    <name evidence="23" type="ORF">FIV42_27430</name>
</gene>
<dbReference type="Pfam" id="PF00989">
    <property type="entry name" value="PAS"/>
    <property type="match status" value="1"/>
</dbReference>
<dbReference type="Pfam" id="PF03705">
    <property type="entry name" value="CheR_N"/>
    <property type="match status" value="1"/>
</dbReference>
<dbReference type="Gene3D" id="3.40.50.150">
    <property type="entry name" value="Vaccinia Virus protein VP39"/>
    <property type="match status" value="1"/>
</dbReference>
<dbReference type="RefSeq" id="WP_141200786.1">
    <property type="nucleotide sequence ID" value="NZ_CP041186.1"/>
</dbReference>
<organism evidence="23 24">
    <name type="scientific">Persicimonas caeni</name>
    <dbReference type="NCBI Taxonomy" id="2292766"/>
    <lineage>
        <taxon>Bacteria</taxon>
        <taxon>Deltaproteobacteria</taxon>
        <taxon>Bradymonadales</taxon>
        <taxon>Bradymonadaceae</taxon>
        <taxon>Persicimonas</taxon>
    </lineage>
</organism>
<dbReference type="SUPFAM" id="SSF52738">
    <property type="entry name" value="Methylesterase CheB, C-terminal domain"/>
    <property type="match status" value="1"/>
</dbReference>
<dbReference type="PROSITE" id="PS50113">
    <property type="entry name" value="PAC"/>
    <property type="match status" value="2"/>
</dbReference>
<dbReference type="GO" id="GO:0005524">
    <property type="term" value="F:ATP binding"/>
    <property type="evidence" value="ECO:0007669"/>
    <property type="project" value="UniProtKB-KW"/>
</dbReference>
<evidence type="ECO:0000256" key="16">
    <source>
        <dbReference type="SAM" id="Coils"/>
    </source>
</evidence>
<dbReference type="Pfam" id="PF00072">
    <property type="entry name" value="Response_reg"/>
    <property type="match status" value="2"/>
</dbReference>
<evidence type="ECO:0000313" key="24">
    <source>
        <dbReference type="Proteomes" id="UP000315995"/>
    </source>
</evidence>
<dbReference type="GO" id="GO:0005737">
    <property type="term" value="C:cytoplasm"/>
    <property type="evidence" value="ECO:0007669"/>
    <property type="project" value="InterPro"/>
</dbReference>
<accession>A0A5B8YG36</accession>
<keyword evidence="10" id="KW-0067">ATP-binding</keyword>
<dbReference type="CDD" id="cd16434">
    <property type="entry name" value="CheB-CheR_fusion"/>
    <property type="match status" value="1"/>
</dbReference>
<feature type="modified residue" description="4-aspartylphosphate" evidence="15">
    <location>
        <position position="1291"/>
    </location>
</feature>
<feature type="domain" description="PAC" evidence="20">
    <location>
        <begin position="791"/>
        <end position="841"/>
    </location>
</feature>
<evidence type="ECO:0000259" key="18">
    <source>
        <dbReference type="PROSITE" id="PS50110"/>
    </source>
</evidence>
<dbReference type="InterPro" id="IPR036890">
    <property type="entry name" value="HATPase_C_sf"/>
</dbReference>
<keyword evidence="4 15" id="KW-0597">Phosphoprotein</keyword>
<dbReference type="SUPFAM" id="SSF55785">
    <property type="entry name" value="PYP-like sensor domain (PAS domain)"/>
    <property type="match status" value="2"/>
</dbReference>
<dbReference type="SUPFAM" id="SSF47384">
    <property type="entry name" value="Homodimeric domain of signal transducing histidine kinase"/>
    <property type="match status" value="1"/>
</dbReference>
<dbReference type="InterPro" id="IPR035909">
    <property type="entry name" value="CheB_C"/>
</dbReference>
<evidence type="ECO:0000256" key="6">
    <source>
        <dbReference type="ARBA" id="ARBA00022679"/>
    </source>
</evidence>
<feature type="domain" description="CheR-type methyltransferase" evidence="22">
    <location>
        <begin position="228"/>
        <end position="468"/>
    </location>
</feature>
<keyword evidence="11" id="KW-0902">Two-component regulatory system</keyword>
<dbReference type="GO" id="GO:0006355">
    <property type="term" value="P:regulation of DNA-templated transcription"/>
    <property type="evidence" value="ECO:0007669"/>
    <property type="project" value="InterPro"/>
</dbReference>
<keyword evidence="6" id="KW-0808">Transferase</keyword>
<dbReference type="CDD" id="cd16922">
    <property type="entry name" value="HATPase_EvgS-ArcB-TorS-like"/>
    <property type="match status" value="1"/>
</dbReference>
<keyword evidence="8" id="KW-0547">Nucleotide-binding</keyword>
<comment type="catalytic activity">
    <reaction evidence="1">
        <text>ATP + protein L-histidine = ADP + protein N-phospho-L-histidine.</text>
        <dbReference type="EC" id="2.7.13.3"/>
    </reaction>
</comment>
<evidence type="ECO:0000256" key="1">
    <source>
        <dbReference type="ARBA" id="ARBA00000085"/>
    </source>
</evidence>
<dbReference type="PANTHER" id="PTHR24422:SF27">
    <property type="entry name" value="PROTEIN-GLUTAMATE O-METHYLTRANSFERASE"/>
    <property type="match status" value="1"/>
</dbReference>
<evidence type="ECO:0000259" key="19">
    <source>
        <dbReference type="PROSITE" id="PS50112"/>
    </source>
</evidence>
<dbReference type="EMBL" id="CP041186">
    <property type="protein sequence ID" value="QDG54342.1"/>
    <property type="molecule type" value="Genomic_DNA"/>
</dbReference>
<keyword evidence="24" id="KW-1185">Reference proteome</keyword>
<dbReference type="GO" id="GO:0032259">
    <property type="term" value="P:methylation"/>
    <property type="evidence" value="ECO:0007669"/>
    <property type="project" value="UniProtKB-KW"/>
</dbReference>
<dbReference type="CDD" id="cd00130">
    <property type="entry name" value="PAS"/>
    <property type="match status" value="1"/>
</dbReference>
<keyword evidence="16" id="KW-0175">Coiled coil</keyword>
<dbReference type="GO" id="GO:0000155">
    <property type="term" value="F:phosphorelay sensor kinase activity"/>
    <property type="evidence" value="ECO:0007669"/>
    <property type="project" value="InterPro"/>
</dbReference>
<keyword evidence="14" id="KW-0378">Hydrolase</keyword>
<dbReference type="CDD" id="cd17546">
    <property type="entry name" value="REC_hyHK_CKI1_RcsC-like"/>
    <property type="match status" value="1"/>
</dbReference>
<dbReference type="PROSITE" id="PS50122">
    <property type="entry name" value="CHEB"/>
    <property type="match status" value="1"/>
</dbReference>
<keyword evidence="12" id="KW-0472">Membrane</keyword>
<comment type="subcellular location">
    <subcellularLocation>
        <location evidence="3">Membrane</location>
    </subcellularLocation>
</comment>
<feature type="domain" description="Response regulatory" evidence="18">
    <location>
        <begin position="1378"/>
        <end position="1494"/>
    </location>
</feature>
<keyword evidence="13" id="KW-0131">Cell cycle</keyword>
<keyword evidence="9" id="KW-0418">Kinase</keyword>
<dbReference type="Pfam" id="PF01739">
    <property type="entry name" value="CheR"/>
    <property type="match status" value="1"/>
</dbReference>
<dbReference type="SUPFAM" id="SSF55874">
    <property type="entry name" value="ATPase domain of HSP90 chaperone/DNA topoisomerase II/histidine kinase"/>
    <property type="match status" value="1"/>
</dbReference>
<feature type="active site" evidence="14">
    <location>
        <position position="55"/>
    </location>
</feature>
<feature type="domain" description="CheB-type methylesterase" evidence="21">
    <location>
        <begin position="16"/>
        <end position="205"/>
    </location>
</feature>
<proteinExistence type="predicted"/>
<feature type="domain" description="PAS" evidence="19">
    <location>
        <begin position="838"/>
        <end position="908"/>
    </location>
</feature>
<feature type="coiled-coil region" evidence="16">
    <location>
        <begin position="655"/>
        <end position="731"/>
    </location>
</feature>
<sequence length="1502" mass="165948">MANSRSSSRGGDDSFVDPRGLLVGVGASAGGLDALRSLFGALPAYPGMSFLVVQHQAPSQKSLLPELIAQVTPMQVTEAEPDEMIRPNRVYVCPPQTVLSVEGMRIRLREVESPDERRTPISRFLESLADAHGRRAVGVILSGAGSDGTFGLRAISDAGGMTLVQDCKSAQFDSMPRSAIATGVADFELPPEQMPEVLGEHLEYLERLDARESDDLLAHQILEAIDGIADAVREETRHDFGSYKSSTLVRRIKRRMQILRITSVDAYVERLREEPAEAGALCQELLISVTAFFRDAAAFQALEREVIPKLFEGREVNDRVRIWIPGCATGQEAYSFAMLVCEYLDSRPDDEPLPSVQIFATDIDESAIRVARQGVYSTRAVDQLSEERLGEFFIRRGEQLQVSSRLREMCLFSVHNVISDPPFSSLDLISCRNMLIYFDASLQKRVVPLFHYSLEEDGFLFLGSSETLTSHKDLFAAVDSRHRIWKRRADAPRRLVTPPKMSQNWRPSRLAPKARQVPDIYDTMQQVLLERYAPEAIIVSGEGEVLCACEEAGDFLQIAGGVFQNNVVKMARSGLRVGIRTALAEVRKTGERIERDDLSIKTDTGIQPVKLSIEPLPHAARDADLYIIVFERIGSVMGALPTNVRSPDEEAESLIVHLERELSSTRDDLECTVQELEASNEELKSTNEELLSMNEELQSANEELEVSKEELEAANQALSRANADLENLLMSTQLATVFLKDDGTVQRFTPAIVRIYHLPDQDIGRPLSHINHRLKEMPPLPDPDELRRREAAIEHEVRTPDGDFYIRRVLPYFTPDGPDAGMVVTFIDVTELKRAQERASRLAALVESSSEAIIGESLDGTITAWNRGAEAIYGYTAEEAVGKDMSLVIPAERQDELEQVMRRVRAGECVEPFETVRVDQQGNRLHVWLTLSPVTDSREQVVGISAIARDVTALKVAEDELLQRSVQLSQAKKKADAANQAKSQFLANMSHEIRTPMTAILGYAEVLRAHTENPDDLQCVETIKRNADYLLEIINDILDLSKIEAGKLDLDLSRVAPDELLAEVISLMQVRAEEKRIPLSLEFVGKLPRYIETDPKRLRQVLINLVGNAIKFTDDGQVRVRASFEGEGRPMLCFDVADTGIGIPAEQQDGLFEPFSQVTSPDKAKHDGTGLGLTICKRLVDALGGEILVDSARGEGSTFSVKVPVRSSNDLELVEPRQGIMIPQEPRVSNERCIDARVLVVDDRHDIRYLARFFLERSGAEVEVAENGAQAVARVDEARSAGTPFDIVVMDMQMPVMDGYEAARQLRANGFELPILALTAAAMPADRERCFEAGCTDYTSKPIDGHVLVERIAHLCGVGQGDQSRAINELPTHAAMPSVLLVDDSVDTCNAWQILLEMEGIAVSTCQTGAEAIELAAEASPEVVVLDLGLPDISGYELVEQMTELDALANATFIALSGRSQPEDIERSLASGFDHHLVKPAGRHDLLALFETSDPPKPALDG</sequence>
<keyword evidence="5" id="KW-0489">Methyltransferase</keyword>
<dbReference type="Pfam" id="PF00512">
    <property type="entry name" value="HisKA"/>
    <property type="match status" value="1"/>
</dbReference>
<dbReference type="PROSITE" id="PS50110">
    <property type="entry name" value="RESPONSE_REGULATORY"/>
    <property type="match status" value="2"/>
</dbReference>
<accession>A0A4Y6Q1F0</accession>
<dbReference type="PRINTS" id="PR00996">
    <property type="entry name" value="CHERMTFRASE"/>
</dbReference>
<dbReference type="InterPro" id="IPR013767">
    <property type="entry name" value="PAS_fold"/>
</dbReference>
<dbReference type="InterPro" id="IPR001789">
    <property type="entry name" value="Sig_transdc_resp-reg_receiver"/>
</dbReference>
<dbReference type="SMART" id="SM00388">
    <property type="entry name" value="HisKA"/>
    <property type="match status" value="1"/>
</dbReference>
<dbReference type="GO" id="GO:0006935">
    <property type="term" value="P:chemotaxis"/>
    <property type="evidence" value="ECO:0007669"/>
    <property type="project" value="UniProtKB-UniRule"/>
</dbReference>
<reference evidence="23 24" key="1">
    <citation type="submission" date="2019-06" db="EMBL/GenBank/DDBJ databases">
        <title>Persicimonas caeni gen. nov., sp. nov., a predatory bacterium isolated from solar saltern.</title>
        <authorList>
            <person name="Wang S."/>
        </authorList>
    </citation>
    <scope>NUCLEOTIDE SEQUENCE [LARGE SCALE GENOMIC DNA]</scope>
    <source>
        <strain evidence="23 24">YN101</strain>
    </source>
</reference>
<dbReference type="InterPro" id="IPR036804">
    <property type="entry name" value="CheR_N_sf"/>
</dbReference>
<feature type="active site" evidence="14">
    <location>
        <position position="147"/>
    </location>
</feature>
<dbReference type="InterPro" id="IPR000673">
    <property type="entry name" value="Sig_transdc_resp-reg_Me-estase"/>
</dbReference>
<keyword evidence="7" id="KW-0949">S-adenosyl-L-methionine</keyword>
<evidence type="ECO:0000256" key="2">
    <source>
        <dbReference type="ARBA" id="ARBA00001541"/>
    </source>
</evidence>
<name>A0A4Y6Q1F0_PERCE</name>
<dbReference type="Gene3D" id="3.30.450.20">
    <property type="entry name" value="PAS domain"/>
    <property type="match status" value="2"/>
</dbReference>
<dbReference type="SUPFAM" id="SSF53335">
    <property type="entry name" value="S-adenosyl-L-methionine-dependent methyltransferases"/>
    <property type="match status" value="1"/>
</dbReference>
<dbReference type="GO" id="GO:0008983">
    <property type="term" value="F:protein-glutamate O-methyltransferase activity"/>
    <property type="evidence" value="ECO:0007669"/>
    <property type="project" value="UniProtKB-EC"/>
</dbReference>
<evidence type="ECO:0000256" key="4">
    <source>
        <dbReference type="ARBA" id="ARBA00022553"/>
    </source>
</evidence>
<dbReference type="InterPro" id="IPR036097">
    <property type="entry name" value="HisK_dim/P_sf"/>
</dbReference>
<evidence type="ECO:0000256" key="15">
    <source>
        <dbReference type="PROSITE-ProRule" id="PRU00169"/>
    </source>
</evidence>
<dbReference type="GO" id="GO:0008984">
    <property type="term" value="F:protein-glutamate methylesterase activity"/>
    <property type="evidence" value="ECO:0007669"/>
    <property type="project" value="InterPro"/>
</dbReference>
<dbReference type="Gene3D" id="3.40.50.2300">
    <property type="match status" value="2"/>
</dbReference>
<evidence type="ECO:0000259" key="20">
    <source>
        <dbReference type="PROSITE" id="PS50113"/>
    </source>
</evidence>
<evidence type="ECO:0000256" key="5">
    <source>
        <dbReference type="ARBA" id="ARBA00022603"/>
    </source>
</evidence>
<dbReference type="GO" id="GO:0000156">
    <property type="term" value="F:phosphorelay response regulator activity"/>
    <property type="evidence" value="ECO:0007669"/>
    <property type="project" value="InterPro"/>
</dbReference>
<dbReference type="Pfam" id="PF13596">
    <property type="entry name" value="PAS_10"/>
    <property type="match status" value="1"/>
</dbReference>
<dbReference type="InterPro" id="IPR003661">
    <property type="entry name" value="HisK_dim/P_dom"/>
</dbReference>
<evidence type="ECO:0000259" key="17">
    <source>
        <dbReference type="PROSITE" id="PS50109"/>
    </source>
</evidence>
<dbReference type="FunFam" id="3.30.565.10:FF:000010">
    <property type="entry name" value="Sensor histidine kinase RcsC"/>
    <property type="match status" value="1"/>
</dbReference>
<evidence type="ECO:0000256" key="8">
    <source>
        <dbReference type="ARBA" id="ARBA00022741"/>
    </source>
</evidence>
<dbReference type="InterPro" id="IPR000700">
    <property type="entry name" value="PAS-assoc_C"/>
</dbReference>
<comment type="catalytic activity">
    <reaction evidence="2">
        <text>L-glutamyl-[protein] + S-adenosyl-L-methionine = [protein]-L-glutamate 5-O-methyl ester + S-adenosyl-L-homocysteine</text>
        <dbReference type="Rhea" id="RHEA:24452"/>
        <dbReference type="Rhea" id="RHEA-COMP:10208"/>
        <dbReference type="Rhea" id="RHEA-COMP:10311"/>
        <dbReference type="ChEBI" id="CHEBI:29973"/>
        <dbReference type="ChEBI" id="CHEBI:57856"/>
        <dbReference type="ChEBI" id="CHEBI:59789"/>
        <dbReference type="ChEBI" id="CHEBI:82795"/>
        <dbReference type="EC" id="2.1.1.80"/>
    </reaction>
</comment>
<dbReference type="InterPro" id="IPR000780">
    <property type="entry name" value="CheR_MeTrfase"/>
</dbReference>
<feature type="domain" description="Histidine kinase" evidence="17">
    <location>
        <begin position="988"/>
        <end position="1207"/>
    </location>
</feature>
<evidence type="ECO:0000259" key="22">
    <source>
        <dbReference type="PROSITE" id="PS50123"/>
    </source>
</evidence>
<dbReference type="InterPro" id="IPR050903">
    <property type="entry name" value="Bact_Chemotaxis_MeTrfase"/>
</dbReference>
<evidence type="ECO:0000256" key="10">
    <source>
        <dbReference type="ARBA" id="ARBA00022840"/>
    </source>
</evidence>
<feature type="domain" description="Response regulatory" evidence="18">
    <location>
        <begin position="1237"/>
        <end position="1356"/>
    </location>
</feature>
<keyword evidence="14" id="KW-0145">Chemotaxis</keyword>
<dbReference type="Gene3D" id="1.10.287.130">
    <property type="match status" value="1"/>
</dbReference>
<evidence type="ECO:0000313" key="23">
    <source>
        <dbReference type="EMBL" id="QDG54342.1"/>
    </source>
</evidence>
<evidence type="ECO:0000256" key="11">
    <source>
        <dbReference type="ARBA" id="ARBA00023012"/>
    </source>
</evidence>
<dbReference type="PROSITE" id="PS50112">
    <property type="entry name" value="PAS"/>
    <property type="match status" value="1"/>
</dbReference>
<dbReference type="Gene3D" id="3.30.565.10">
    <property type="entry name" value="Histidine kinase-like ATPase, C-terminal domain"/>
    <property type="match status" value="1"/>
</dbReference>
<dbReference type="InterPro" id="IPR005467">
    <property type="entry name" value="His_kinase_dom"/>
</dbReference>
<feature type="active site" evidence="14">
    <location>
        <position position="28"/>
    </location>
</feature>
<dbReference type="InterPro" id="IPR022642">
    <property type="entry name" value="CheR_C"/>
</dbReference>
<dbReference type="NCBIfam" id="TIGR00229">
    <property type="entry name" value="sensory_box"/>
    <property type="match status" value="1"/>
</dbReference>
<feature type="domain" description="PAC" evidence="20">
    <location>
        <begin position="911"/>
        <end position="963"/>
    </location>
</feature>